<name>A0A9X3TQ06_9BACL</name>
<proteinExistence type="predicted"/>
<comment type="caution">
    <text evidence="2">The sequence shown here is derived from an EMBL/GenBank/DDBJ whole genome shotgun (WGS) entry which is preliminary data.</text>
</comment>
<feature type="chain" id="PRO_5040786064" description="Secreted protein" evidence="1">
    <location>
        <begin position="21"/>
        <end position="161"/>
    </location>
</feature>
<keyword evidence="3" id="KW-1185">Reference proteome</keyword>
<sequence>MGGVTILAMLSVLLAPGASAKTYTCDNDPVSGSGCSDYNGSTFVYKSNQSSSYNDDHRLSTAQDEDDYYIWYFDEATAGTPEVYVYLNSASFTNREAHYYLGTTDPYTSEYVGAVNQYTADEGWNFVGDDVTVTGDVELMVIAYDYDRSGDTGADAARLVY</sequence>
<reference evidence="2" key="1">
    <citation type="submission" date="2022-12" db="EMBL/GenBank/DDBJ databases">
        <title>Draft genome sequence of the thermophilic strain Brevibacillus thermoruber HT42, isolated from Los Humeros, Puebla, Mexico, with biotechnological potential.</title>
        <authorList>
            <person name="Lara Sanchez J."/>
            <person name="Solis Palacios R."/>
            <person name="Bustos Baena A.S."/>
            <person name="Ruz Baez A.E."/>
            <person name="Espinosa Luna G."/>
            <person name="Oliart Ros R.M."/>
        </authorList>
    </citation>
    <scope>NUCLEOTIDE SEQUENCE</scope>
    <source>
        <strain evidence="2">HT42</strain>
    </source>
</reference>
<gene>
    <name evidence="2" type="ORF">O3V59_07965</name>
</gene>
<dbReference type="Proteomes" id="UP001151071">
    <property type="component" value="Unassembled WGS sequence"/>
</dbReference>
<evidence type="ECO:0000313" key="2">
    <source>
        <dbReference type="EMBL" id="MDA5108294.1"/>
    </source>
</evidence>
<dbReference type="RefSeq" id="WP_156110530.1">
    <property type="nucleotide sequence ID" value="NZ_JAPYYP010000007.1"/>
</dbReference>
<dbReference type="EMBL" id="JAPYYP010000007">
    <property type="protein sequence ID" value="MDA5108294.1"/>
    <property type="molecule type" value="Genomic_DNA"/>
</dbReference>
<protein>
    <recommendedName>
        <fullName evidence="4">Secreted protein</fullName>
    </recommendedName>
</protein>
<evidence type="ECO:0008006" key="4">
    <source>
        <dbReference type="Google" id="ProtNLM"/>
    </source>
</evidence>
<dbReference type="AlphaFoldDB" id="A0A9X3TQ06"/>
<keyword evidence="1" id="KW-0732">Signal</keyword>
<accession>A0A9X3TQ06</accession>
<organism evidence="2 3">
    <name type="scientific">Brevibacillus thermoruber</name>
    <dbReference type="NCBI Taxonomy" id="33942"/>
    <lineage>
        <taxon>Bacteria</taxon>
        <taxon>Bacillati</taxon>
        <taxon>Bacillota</taxon>
        <taxon>Bacilli</taxon>
        <taxon>Bacillales</taxon>
        <taxon>Paenibacillaceae</taxon>
        <taxon>Brevibacillus</taxon>
    </lineage>
</organism>
<evidence type="ECO:0000313" key="3">
    <source>
        <dbReference type="Proteomes" id="UP001151071"/>
    </source>
</evidence>
<evidence type="ECO:0000256" key="1">
    <source>
        <dbReference type="SAM" id="SignalP"/>
    </source>
</evidence>
<feature type="signal peptide" evidence="1">
    <location>
        <begin position="1"/>
        <end position="20"/>
    </location>
</feature>